<dbReference type="Gene3D" id="3.30.70.330">
    <property type="match status" value="1"/>
</dbReference>
<dbReference type="VEuPathDB" id="AmoebaDB:EHI5A_005320"/>
<evidence type="ECO:0000313" key="3">
    <source>
        <dbReference type="EMBL" id="GAT93052.1"/>
    </source>
</evidence>
<dbReference type="GO" id="GO:0003723">
    <property type="term" value="F:RNA binding"/>
    <property type="evidence" value="ECO:0007669"/>
    <property type="project" value="UniProtKB-UniRule"/>
</dbReference>
<organism evidence="3 4">
    <name type="scientific">Entamoeba histolytica</name>
    <dbReference type="NCBI Taxonomy" id="5759"/>
    <lineage>
        <taxon>Eukaryota</taxon>
        <taxon>Amoebozoa</taxon>
        <taxon>Evosea</taxon>
        <taxon>Archamoebae</taxon>
        <taxon>Mastigamoebida</taxon>
        <taxon>Entamoebidae</taxon>
        <taxon>Entamoeba</taxon>
    </lineage>
</organism>
<name>A0A5K1UBI9_ENTHI</name>
<dbReference type="InterPro" id="IPR035979">
    <property type="entry name" value="RBD_domain_sf"/>
</dbReference>
<dbReference type="VEuPathDB" id="AmoebaDB:EHI7A_001380"/>
<accession>A0A5K1UBI9</accession>
<dbReference type="InterPro" id="IPR000504">
    <property type="entry name" value="RRM_dom"/>
</dbReference>
<gene>
    <name evidence="3" type="ORF">CL6EHI_096550</name>
</gene>
<dbReference type="SMART" id="SM00360">
    <property type="entry name" value="RRM"/>
    <property type="match status" value="1"/>
</dbReference>
<dbReference type="Pfam" id="PF00076">
    <property type="entry name" value="RRM_1"/>
    <property type="match status" value="1"/>
</dbReference>
<dbReference type="PROSITE" id="PS50102">
    <property type="entry name" value="RRM"/>
    <property type="match status" value="1"/>
</dbReference>
<evidence type="ECO:0000313" key="4">
    <source>
        <dbReference type="Proteomes" id="UP000078387"/>
    </source>
</evidence>
<dbReference type="VEuPathDB" id="AmoebaDB:EHI8A_003190"/>
<evidence type="ECO:0000259" key="2">
    <source>
        <dbReference type="PROSITE" id="PS50102"/>
    </source>
</evidence>
<dbReference type="OMA" id="VHNIVHI"/>
<comment type="caution">
    <text evidence="3">The sequence shown here is derived from an EMBL/GenBank/DDBJ whole genome shotgun (WGS) entry which is preliminary data.</text>
</comment>
<evidence type="ECO:0000256" key="1">
    <source>
        <dbReference type="PROSITE-ProRule" id="PRU00176"/>
    </source>
</evidence>
<dbReference type="CDD" id="cd00590">
    <property type="entry name" value="RRM_SF"/>
    <property type="match status" value="1"/>
</dbReference>
<dbReference type="AlphaFoldDB" id="A0A5K1UBI9"/>
<reference evidence="3 4" key="1">
    <citation type="submission" date="2016-05" db="EMBL/GenBank/DDBJ databases">
        <title>First whole genome sequencing of Entamoeba histolytica HM1:IMSS-clone-6.</title>
        <authorList>
            <person name="Mukherjee Avik.K."/>
            <person name="Izumyama S."/>
            <person name="Nakada-Tsukui K."/>
            <person name="Nozaki T."/>
        </authorList>
    </citation>
    <scope>NUCLEOTIDE SEQUENCE [LARGE SCALE GENOMIC DNA]</scope>
    <source>
        <strain evidence="3 4">HM1:IMSS clone 6</strain>
    </source>
</reference>
<dbReference type="VEuPathDB" id="AmoebaDB:KM1_003920"/>
<proteinExistence type="predicted"/>
<dbReference type="EMBL" id="BDEQ01000001">
    <property type="protein sequence ID" value="GAT93052.1"/>
    <property type="molecule type" value="Genomic_DNA"/>
</dbReference>
<keyword evidence="1" id="KW-0694">RNA-binding</keyword>
<sequence length="415" mass="46501">METTKLTHAMKIVFPEKIISQSIDGYGYNLYVHDETNSLTCYSLKTNTIIGHFALPLNTLKIRVAPTSHHIAAICDQIAHIYSLPAMQYIGSVDNLIDLVWSNDGFFKDQQFLVLCHDGLHCYQIVSQKDNEVLEHVSHKSLIGKHIFVNNSYSDACVCGEREIFTFSPSLSETTQITKYPFKQKLTDACFCKKELFLLCGTILTSGDNTRKVSLPFRGSSFKLVSHFPSIIAYDANKIFIIEPEKLAVQSVIETKFLSIQQLETNTRLSLLTFVIPTMLGIGVICSDEYTAENAFLRVFELKSVKIHTKSSVQSYKLAQMSENSSRSKNSAPASDYSIFIGKTTGLVEREIAEVFQQNFGPVVKVRLHTGYGFVDFENAAAREKALLHQSIKVKNDKTVTISSAVPNNSSHRKN</sequence>
<dbReference type="VEuPathDB" id="AmoebaDB:EHI_096550"/>
<protein>
    <recommendedName>
        <fullName evidence="2">RRM domain-containing protein</fullName>
    </recommendedName>
</protein>
<dbReference type="Proteomes" id="UP000078387">
    <property type="component" value="Unassembled WGS sequence"/>
</dbReference>
<feature type="domain" description="RRM" evidence="2">
    <location>
        <begin position="337"/>
        <end position="407"/>
    </location>
</feature>
<dbReference type="InterPro" id="IPR012677">
    <property type="entry name" value="Nucleotide-bd_a/b_plait_sf"/>
</dbReference>
<dbReference type="SUPFAM" id="SSF54928">
    <property type="entry name" value="RNA-binding domain, RBD"/>
    <property type="match status" value="1"/>
</dbReference>